<organism evidence="2">
    <name type="scientific">viral metagenome</name>
    <dbReference type="NCBI Taxonomy" id="1070528"/>
    <lineage>
        <taxon>unclassified sequences</taxon>
        <taxon>metagenomes</taxon>
        <taxon>organismal metagenomes</taxon>
    </lineage>
</organism>
<dbReference type="EMBL" id="MT142888">
    <property type="protein sequence ID" value="QJA90061.1"/>
    <property type="molecule type" value="Genomic_DNA"/>
</dbReference>
<dbReference type="AlphaFoldDB" id="A0A6M3L9Q6"/>
<protein>
    <submittedName>
        <fullName evidence="2">Uncharacterized protein</fullName>
    </submittedName>
</protein>
<evidence type="ECO:0000313" key="2">
    <source>
        <dbReference type="EMBL" id="QJA90061.1"/>
    </source>
</evidence>
<gene>
    <name evidence="2" type="ORF">MM415B02453_0012</name>
</gene>
<name>A0A6M3L9Q6_9ZZZZ</name>
<proteinExistence type="predicted"/>
<feature type="compositionally biased region" description="Basic and acidic residues" evidence="1">
    <location>
        <begin position="28"/>
        <end position="46"/>
    </location>
</feature>
<feature type="region of interest" description="Disordered" evidence="1">
    <location>
        <begin position="14"/>
        <end position="52"/>
    </location>
</feature>
<evidence type="ECO:0000256" key="1">
    <source>
        <dbReference type="SAM" id="MobiDB-lite"/>
    </source>
</evidence>
<reference evidence="2" key="1">
    <citation type="submission" date="2020-03" db="EMBL/GenBank/DDBJ databases">
        <title>The deep terrestrial virosphere.</title>
        <authorList>
            <person name="Holmfeldt K."/>
            <person name="Nilsson E."/>
            <person name="Simone D."/>
            <person name="Lopez-Fernandez M."/>
            <person name="Wu X."/>
            <person name="de Brujin I."/>
            <person name="Lundin D."/>
            <person name="Andersson A."/>
            <person name="Bertilsson S."/>
            <person name="Dopson M."/>
        </authorList>
    </citation>
    <scope>NUCLEOTIDE SEQUENCE</scope>
    <source>
        <strain evidence="2">MM415B02453</strain>
    </source>
</reference>
<sequence length="52" mass="6116">MDLDAWIKRHEIPCKDLGPEPEFNKNPFWKESDKSTAKNVNEHTDEQAEQCD</sequence>
<accession>A0A6M3L9Q6</accession>